<dbReference type="Proteomes" id="UP000295210">
    <property type="component" value="Unassembled WGS sequence"/>
</dbReference>
<keyword evidence="2" id="KW-1185">Reference proteome</keyword>
<dbReference type="EMBL" id="SMGK01000001">
    <property type="protein sequence ID" value="TCK75728.1"/>
    <property type="molecule type" value="Genomic_DNA"/>
</dbReference>
<dbReference type="RefSeq" id="WP_131991754.1">
    <property type="nucleotide sequence ID" value="NZ_SMGK01000001.1"/>
</dbReference>
<protein>
    <submittedName>
        <fullName evidence="1">Uncharacterized protein</fullName>
    </submittedName>
</protein>
<proteinExistence type="predicted"/>
<reference evidence="1 2" key="1">
    <citation type="submission" date="2019-03" db="EMBL/GenBank/DDBJ databases">
        <title>Genomic Encyclopedia of Type Strains, Phase IV (KMG-IV): sequencing the most valuable type-strain genomes for metagenomic binning, comparative biology and taxonomic classification.</title>
        <authorList>
            <person name="Goeker M."/>
        </authorList>
    </citation>
    <scope>NUCLEOTIDE SEQUENCE [LARGE SCALE GENOMIC DNA]</scope>
    <source>
        <strain evidence="1 2">DSM 103428</strain>
    </source>
</reference>
<organism evidence="1 2">
    <name type="scientific">Acidipila rosea</name>
    <dbReference type="NCBI Taxonomy" id="768535"/>
    <lineage>
        <taxon>Bacteria</taxon>
        <taxon>Pseudomonadati</taxon>
        <taxon>Acidobacteriota</taxon>
        <taxon>Terriglobia</taxon>
        <taxon>Terriglobales</taxon>
        <taxon>Acidobacteriaceae</taxon>
        <taxon>Acidipila</taxon>
    </lineage>
</organism>
<sequence length="91" mass="10149">MLKDLLVAAVVLFVGFVAGGFLWQAIDTENFPDVPAWCRPAWLMSLSFAFASRGRGESEAAFPSDHHIEVMTFEKSTRKGKAKGRHITHTR</sequence>
<name>A0A4R1LB72_9BACT</name>
<comment type="caution">
    <text evidence="1">The sequence shown here is derived from an EMBL/GenBank/DDBJ whole genome shotgun (WGS) entry which is preliminary data.</text>
</comment>
<dbReference type="AlphaFoldDB" id="A0A4R1LB72"/>
<accession>A0A4R1LB72</accession>
<evidence type="ECO:0000313" key="2">
    <source>
        <dbReference type="Proteomes" id="UP000295210"/>
    </source>
</evidence>
<evidence type="ECO:0000313" key="1">
    <source>
        <dbReference type="EMBL" id="TCK75728.1"/>
    </source>
</evidence>
<gene>
    <name evidence="1" type="ORF">C7378_0719</name>
</gene>